<evidence type="ECO:0000256" key="1">
    <source>
        <dbReference type="SAM" id="MobiDB-lite"/>
    </source>
</evidence>
<dbReference type="eggNOG" id="KOG0987">
    <property type="taxonomic scope" value="Eukaryota"/>
</dbReference>
<evidence type="ECO:0000313" key="3">
    <source>
        <dbReference type="Proteomes" id="UP000030671"/>
    </source>
</evidence>
<dbReference type="STRING" id="747525.W4JSY5"/>
<accession>W4JSY5</accession>
<feature type="compositionally biased region" description="Pro residues" evidence="1">
    <location>
        <begin position="297"/>
        <end position="307"/>
    </location>
</feature>
<evidence type="ECO:0008006" key="4">
    <source>
        <dbReference type="Google" id="ProtNLM"/>
    </source>
</evidence>
<proteinExistence type="predicted"/>
<dbReference type="KEGG" id="hir:HETIRDRAFT_430558"/>
<feature type="region of interest" description="Disordered" evidence="1">
    <location>
        <begin position="34"/>
        <end position="66"/>
    </location>
</feature>
<evidence type="ECO:0000313" key="2">
    <source>
        <dbReference type="EMBL" id="ETW76215.1"/>
    </source>
</evidence>
<feature type="compositionally biased region" description="Basic and acidic residues" evidence="1">
    <location>
        <begin position="91"/>
        <end position="107"/>
    </location>
</feature>
<reference evidence="2 3" key="1">
    <citation type="journal article" date="2012" name="New Phytol.">
        <title>Insight into trade-off between wood decay and parasitism from the genome of a fungal forest pathogen.</title>
        <authorList>
            <person name="Olson A."/>
            <person name="Aerts A."/>
            <person name="Asiegbu F."/>
            <person name="Belbahri L."/>
            <person name="Bouzid O."/>
            <person name="Broberg A."/>
            <person name="Canback B."/>
            <person name="Coutinho P.M."/>
            <person name="Cullen D."/>
            <person name="Dalman K."/>
            <person name="Deflorio G."/>
            <person name="van Diepen L.T."/>
            <person name="Dunand C."/>
            <person name="Duplessis S."/>
            <person name="Durling M."/>
            <person name="Gonthier P."/>
            <person name="Grimwood J."/>
            <person name="Fossdal C.G."/>
            <person name="Hansson D."/>
            <person name="Henrissat B."/>
            <person name="Hietala A."/>
            <person name="Himmelstrand K."/>
            <person name="Hoffmeister D."/>
            <person name="Hogberg N."/>
            <person name="James T.Y."/>
            <person name="Karlsson M."/>
            <person name="Kohler A."/>
            <person name="Kues U."/>
            <person name="Lee Y.H."/>
            <person name="Lin Y.C."/>
            <person name="Lind M."/>
            <person name="Lindquist E."/>
            <person name="Lombard V."/>
            <person name="Lucas S."/>
            <person name="Lunden K."/>
            <person name="Morin E."/>
            <person name="Murat C."/>
            <person name="Park J."/>
            <person name="Raffaello T."/>
            <person name="Rouze P."/>
            <person name="Salamov A."/>
            <person name="Schmutz J."/>
            <person name="Solheim H."/>
            <person name="Stahlberg J."/>
            <person name="Velez H."/>
            <person name="de Vries R.P."/>
            <person name="Wiebenga A."/>
            <person name="Woodward S."/>
            <person name="Yakovlev I."/>
            <person name="Garbelotto M."/>
            <person name="Martin F."/>
            <person name="Grigoriev I.V."/>
            <person name="Stenlid J."/>
        </authorList>
    </citation>
    <scope>NUCLEOTIDE SEQUENCE [LARGE SCALE GENOMIC DNA]</scope>
    <source>
        <strain evidence="2 3">TC 32-1</strain>
    </source>
</reference>
<organism evidence="2 3">
    <name type="scientific">Heterobasidion irregulare (strain TC 32-1)</name>
    <dbReference type="NCBI Taxonomy" id="747525"/>
    <lineage>
        <taxon>Eukaryota</taxon>
        <taxon>Fungi</taxon>
        <taxon>Dikarya</taxon>
        <taxon>Basidiomycota</taxon>
        <taxon>Agaricomycotina</taxon>
        <taxon>Agaricomycetes</taxon>
        <taxon>Russulales</taxon>
        <taxon>Bondarzewiaceae</taxon>
        <taxon>Heterobasidion</taxon>
        <taxon>Heterobasidion annosum species complex</taxon>
    </lineage>
</organism>
<dbReference type="InParanoid" id="W4JSY5"/>
<dbReference type="AlphaFoldDB" id="W4JSY5"/>
<dbReference type="RefSeq" id="XP_009552423.1">
    <property type="nucleotide sequence ID" value="XM_009554128.1"/>
</dbReference>
<name>W4JSY5_HETIT</name>
<dbReference type="GeneID" id="20674459"/>
<dbReference type="PANTHER" id="PTHR45786:SF74">
    <property type="entry name" value="ATP-DEPENDENT DNA HELICASE"/>
    <property type="match status" value="1"/>
</dbReference>
<feature type="region of interest" description="Disordered" evidence="1">
    <location>
        <begin position="276"/>
        <end position="322"/>
    </location>
</feature>
<dbReference type="OrthoDB" id="2272314at2759"/>
<sequence length="746" mass="85020">MSVPPLPPNEGVVEVWMPALAPFAKILFRDDDEDDLYMTPPPETVHNENANHSEDEDDLYMTPPPENLNGHVENQEAVEEAAHVDVTMTRTPEHERQTVREQERAERLQMTSPTLRRERSALRGSIRQPVFEDLSRPSHPVTSNPAQPPISLAPPIQLHQPATLAPPVQSYHSAVAASSAPSYHPAQYVPPHFYPAPMFQHSVYHGAMAHQIPGQYPIHAPPPMPAPPPHYWPVNVSAHPNLPRHLIGNHDRQARMRLAAASHPDYERRMMNNFEQSHAERRRRRRENARPDAVVPLPNPVHHPQPPSSSRHNMQALQYQQEQQEYDHHRASLHEQHLEEIRQYLIEAQQRRIEHRAQTQAEQQIILEQQQEDNAQPQEVHQYHLNLSQQIHDDNLAIQHNHHALAQNQVMQQLPLGRRPYQEPDARYSVGHMNVECSHCKALHFSSEKLSSSTRNHIRFGMCCLQGQIRLPVLLDPPQTLRNLLCGDTENAKSFRLNIRQYNSAFAFTSIAAKLSDHVTTTSGPYAFKIHGELYHQMGTLLPPNHLRPSYAQLYVIDPQAALNERNNANPNLKSEIMNNLQDMFHEHNPYVPLYRHAYQIMADKNPGERDKLAAHIAVLPNTDHRRYNEPTADEVAAIIPGSGDEEVDLHRDIVAFIPIFLLILDLMAKCSHPRCLSAAIMPIVLCAVCLILKPSLELASYFSNMWLMLGHLLSLATFSGSGTIRRRSELKSTSHCLMLSMQKLR</sequence>
<feature type="compositionally biased region" description="Low complexity" evidence="1">
    <location>
        <begin position="308"/>
        <end position="322"/>
    </location>
</feature>
<dbReference type="HOGENOM" id="CLU_001324_5_4_1"/>
<dbReference type="PANTHER" id="PTHR45786">
    <property type="entry name" value="DNA BINDING PROTEIN-LIKE"/>
    <property type="match status" value="1"/>
</dbReference>
<keyword evidence="3" id="KW-1185">Reference proteome</keyword>
<feature type="region of interest" description="Disordered" evidence="1">
    <location>
        <begin position="90"/>
        <end position="148"/>
    </location>
</feature>
<protein>
    <recommendedName>
        <fullName evidence="4">Helitron helicase-like domain-containing protein</fullName>
    </recommendedName>
</protein>
<gene>
    <name evidence="2" type="ORF">HETIRDRAFT_430558</name>
</gene>
<dbReference type="Proteomes" id="UP000030671">
    <property type="component" value="Unassembled WGS sequence"/>
</dbReference>
<dbReference type="EMBL" id="KI925465">
    <property type="protein sequence ID" value="ETW76215.1"/>
    <property type="molecule type" value="Genomic_DNA"/>
</dbReference>